<feature type="compositionally biased region" description="Basic residues" evidence="1">
    <location>
        <begin position="191"/>
        <end position="200"/>
    </location>
</feature>
<dbReference type="Proteomes" id="UP000800235">
    <property type="component" value="Unassembled WGS sequence"/>
</dbReference>
<keyword evidence="3" id="KW-1185">Reference proteome</keyword>
<dbReference type="AlphaFoldDB" id="A0A9P4TWK8"/>
<protein>
    <submittedName>
        <fullName evidence="2">Uncharacterized protein</fullName>
    </submittedName>
</protein>
<proteinExistence type="predicted"/>
<evidence type="ECO:0000313" key="3">
    <source>
        <dbReference type="Proteomes" id="UP000800235"/>
    </source>
</evidence>
<reference evidence="2" key="1">
    <citation type="journal article" date="2020" name="Stud. Mycol.">
        <title>101 Dothideomycetes genomes: a test case for predicting lifestyles and emergence of pathogens.</title>
        <authorList>
            <person name="Haridas S."/>
            <person name="Albert R."/>
            <person name="Binder M."/>
            <person name="Bloem J."/>
            <person name="Labutti K."/>
            <person name="Salamov A."/>
            <person name="Andreopoulos B."/>
            <person name="Baker S."/>
            <person name="Barry K."/>
            <person name="Bills G."/>
            <person name="Bluhm B."/>
            <person name="Cannon C."/>
            <person name="Castanera R."/>
            <person name="Culley D."/>
            <person name="Daum C."/>
            <person name="Ezra D."/>
            <person name="Gonzalez J."/>
            <person name="Henrissat B."/>
            <person name="Kuo A."/>
            <person name="Liang C."/>
            <person name="Lipzen A."/>
            <person name="Lutzoni F."/>
            <person name="Magnuson J."/>
            <person name="Mondo S."/>
            <person name="Nolan M."/>
            <person name="Ohm R."/>
            <person name="Pangilinan J."/>
            <person name="Park H.-J."/>
            <person name="Ramirez L."/>
            <person name="Alfaro M."/>
            <person name="Sun H."/>
            <person name="Tritt A."/>
            <person name="Yoshinaga Y."/>
            <person name="Zwiers L.-H."/>
            <person name="Turgeon B."/>
            <person name="Goodwin S."/>
            <person name="Spatafora J."/>
            <person name="Crous P."/>
            <person name="Grigoriev I."/>
        </authorList>
    </citation>
    <scope>NUCLEOTIDE SEQUENCE</scope>
    <source>
        <strain evidence="2">CBS 130266</strain>
    </source>
</reference>
<accession>A0A9P4TWK8</accession>
<evidence type="ECO:0000313" key="2">
    <source>
        <dbReference type="EMBL" id="KAF2429364.1"/>
    </source>
</evidence>
<organism evidence="2 3">
    <name type="scientific">Tothia fuscella</name>
    <dbReference type="NCBI Taxonomy" id="1048955"/>
    <lineage>
        <taxon>Eukaryota</taxon>
        <taxon>Fungi</taxon>
        <taxon>Dikarya</taxon>
        <taxon>Ascomycota</taxon>
        <taxon>Pezizomycotina</taxon>
        <taxon>Dothideomycetes</taxon>
        <taxon>Pleosporomycetidae</taxon>
        <taxon>Venturiales</taxon>
        <taxon>Cylindrosympodiaceae</taxon>
        <taxon>Tothia</taxon>
    </lineage>
</organism>
<gene>
    <name evidence="2" type="ORF">EJ08DRAFT_661889</name>
</gene>
<sequence>MCQGARCARFMGWERHFLKSRSRSSQLLQTATMDDAILGIPGHICASVRLLHADTSVFYYKENRYPSQATYTNNVILTSDIIPFLDGSCLRKPNNCCLKISRVGLSLGAKYYLKKGEHYFKLPKDYDKDLKAIKIAINSLPAKTKPNYNNSILLSEILEGRDRTTKGIIKRKARKEASEDSNNELTSFGTPKKKRFSIKA</sequence>
<name>A0A9P4TWK8_9PEZI</name>
<dbReference type="EMBL" id="MU007048">
    <property type="protein sequence ID" value="KAF2429364.1"/>
    <property type="molecule type" value="Genomic_DNA"/>
</dbReference>
<evidence type="ECO:0000256" key="1">
    <source>
        <dbReference type="SAM" id="MobiDB-lite"/>
    </source>
</evidence>
<feature type="region of interest" description="Disordered" evidence="1">
    <location>
        <begin position="170"/>
        <end position="200"/>
    </location>
</feature>
<comment type="caution">
    <text evidence="2">The sequence shown here is derived from an EMBL/GenBank/DDBJ whole genome shotgun (WGS) entry which is preliminary data.</text>
</comment>